<accession>A0A1I2F2L8</accession>
<dbReference type="Gene3D" id="2.120.10.30">
    <property type="entry name" value="TolB, C-terminal domain"/>
    <property type="match status" value="1"/>
</dbReference>
<dbReference type="InterPro" id="IPR001375">
    <property type="entry name" value="Peptidase_S9_cat"/>
</dbReference>
<evidence type="ECO:0000313" key="3">
    <source>
        <dbReference type="EMBL" id="SFE98958.1"/>
    </source>
</evidence>
<dbReference type="Proteomes" id="UP000198964">
    <property type="component" value="Unassembled WGS sequence"/>
</dbReference>
<dbReference type="GO" id="GO:0004177">
    <property type="term" value="F:aminopeptidase activity"/>
    <property type="evidence" value="ECO:0007669"/>
    <property type="project" value="UniProtKB-KW"/>
</dbReference>
<dbReference type="SUPFAM" id="SSF53474">
    <property type="entry name" value="alpha/beta-Hydrolases"/>
    <property type="match status" value="1"/>
</dbReference>
<feature type="domain" description="Peptidase S9 prolyl oligopeptidase catalytic" evidence="2">
    <location>
        <begin position="620"/>
        <end position="824"/>
    </location>
</feature>
<protein>
    <submittedName>
        <fullName evidence="3">Dipeptidyl aminopeptidase/acylaminoacyl peptidase</fullName>
    </submittedName>
</protein>
<dbReference type="RefSeq" id="WP_093918983.1">
    <property type="nucleotide sequence ID" value="NZ_FONW01000002.1"/>
</dbReference>
<dbReference type="Gene3D" id="3.40.50.1820">
    <property type="entry name" value="alpha/beta hydrolase"/>
    <property type="match status" value="1"/>
</dbReference>
<evidence type="ECO:0000313" key="4">
    <source>
        <dbReference type="Proteomes" id="UP000198964"/>
    </source>
</evidence>
<gene>
    <name evidence="3" type="ORF">SAMN05216283_102318</name>
</gene>
<dbReference type="GO" id="GO:0006508">
    <property type="term" value="P:proteolysis"/>
    <property type="evidence" value="ECO:0007669"/>
    <property type="project" value="InterPro"/>
</dbReference>
<reference evidence="3 4" key="1">
    <citation type="submission" date="2016-10" db="EMBL/GenBank/DDBJ databases">
        <authorList>
            <person name="de Groot N.N."/>
        </authorList>
    </citation>
    <scope>NUCLEOTIDE SEQUENCE [LARGE SCALE GENOMIC DNA]</scope>
    <source>
        <strain evidence="3 4">CGMCC 1.9156</strain>
    </source>
</reference>
<name>A0A1I2F2L8_9BACT</name>
<keyword evidence="3" id="KW-0645">Protease</keyword>
<dbReference type="PANTHER" id="PTHR42776:SF27">
    <property type="entry name" value="DIPEPTIDYL PEPTIDASE FAMILY MEMBER 6"/>
    <property type="match status" value="1"/>
</dbReference>
<keyword evidence="1" id="KW-0378">Hydrolase</keyword>
<dbReference type="InterPro" id="IPR029058">
    <property type="entry name" value="AB_hydrolase_fold"/>
</dbReference>
<dbReference type="STRING" id="655355.SAMN05216283_102318"/>
<dbReference type="PANTHER" id="PTHR42776">
    <property type="entry name" value="SERINE PEPTIDASE S9 FAMILY MEMBER"/>
    <property type="match status" value="1"/>
</dbReference>
<evidence type="ECO:0000259" key="2">
    <source>
        <dbReference type="Pfam" id="PF00326"/>
    </source>
</evidence>
<keyword evidence="3" id="KW-0031">Aminopeptidase</keyword>
<evidence type="ECO:0000256" key="1">
    <source>
        <dbReference type="ARBA" id="ARBA00022801"/>
    </source>
</evidence>
<sequence length="838" mass="94606">MKRLSTFFTFLFVALTVLGQTPLEIQQWKLATAKQVHMPLFASQPDVDGNTFELADLLAQEVIDFAANDYEWTTTAIGIDSLVLEETKADQLLLMKGFLTVDRWTKGKLVLSSNAAYELYVDNELVKTQKEAKLSTQEVAVSLQIGKHAVHLKLISSEEPLKLAAQFKADDDFEASVTEWSLEPTRFLTIHDVLDGKSVKSAQISASGKYALLKYSEVIAGNGKSKQWYELVDLEQQRTVQVFREPKLGQVKWLPTTDRLSYTASFDGKSDLFVYDPTLGTEQTIATAIEDLAGYSWAEQENFIIYSRKKDAEKPGDLKRIYGNDDRLPYFRTRYYLYQLDVETGSRMPLTAGVWSASLHDIHPDGSRILFSTSRRDYREVPFSKQNLYELNLETMALDTLWKDKLYGGSCQYSPNGKMLLVQGGPECFDELGVNVEGDKIPNSYDSQLYLFNLDNKKATSLTYDFDPAIADAFWASDDQVFVSVTERDYKKLYELNPNKKNFREIKLDVDVLRSIDYSADGSVAVYTGSSISSPQQVYTLQLPKGKGQLLSAPAKEQFETIAFGKTTDWNFTNSKGTTIYGRVYYPPNYEEGKQYPLIVNFYGGTSPTDRSFDGRYPKNIWAANGYVVYVMQPSGATGFGQDFSALHVNGWGEDAIDDIIEGTEKFLEAHDEVDAANVGCIGASYGGFTTMLLQTRTKLFKTAISHAGISSISSYWGEGYWGYSYNAGAAKNSYPWSRKDIFVENSPLYNADQFNNSILLLHGTSDTNVPVGESLQYYAALKLLGKDVEMVLVAGEDHWILDYKKRLEWHNTIMSWFDLKLKDQAQQWNDLYPDREL</sequence>
<dbReference type="AlphaFoldDB" id="A0A1I2F2L8"/>
<dbReference type="InterPro" id="IPR011042">
    <property type="entry name" value="6-blade_b-propeller_TolB-like"/>
</dbReference>
<dbReference type="EMBL" id="FONW01000002">
    <property type="protein sequence ID" value="SFE98958.1"/>
    <property type="molecule type" value="Genomic_DNA"/>
</dbReference>
<organism evidence="3 4">
    <name type="scientific">Sunxiuqinia elliptica</name>
    <dbReference type="NCBI Taxonomy" id="655355"/>
    <lineage>
        <taxon>Bacteria</taxon>
        <taxon>Pseudomonadati</taxon>
        <taxon>Bacteroidota</taxon>
        <taxon>Bacteroidia</taxon>
        <taxon>Marinilabiliales</taxon>
        <taxon>Prolixibacteraceae</taxon>
        <taxon>Sunxiuqinia</taxon>
    </lineage>
</organism>
<dbReference type="SUPFAM" id="SSF82171">
    <property type="entry name" value="DPP6 N-terminal domain-like"/>
    <property type="match status" value="1"/>
</dbReference>
<dbReference type="GO" id="GO:0004252">
    <property type="term" value="F:serine-type endopeptidase activity"/>
    <property type="evidence" value="ECO:0007669"/>
    <property type="project" value="TreeGrafter"/>
</dbReference>
<proteinExistence type="predicted"/>
<keyword evidence="4" id="KW-1185">Reference proteome</keyword>
<dbReference type="Pfam" id="PF00326">
    <property type="entry name" value="Peptidase_S9"/>
    <property type="match status" value="1"/>
</dbReference>